<protein>
    <submittedName>
        <fullName evidence="1">E3 ubiquitin-protein ligase TRAF7</fullName>
    </submittedName>
</protein>
<sequence length="229" mass="26392">MCLEVREVSCEQCQAAVVVNNIAMAELPWGALHSLQACCQVAGIRKPIIFEVDPQGCPFIIKLSAWKDHENSCGYRPVRCPNNPNCPLLLKMNLEVHLKECEHIKCPHSKYTFTFIGNHNMYETHLETCHFEGLKEFLQEMDDCFHEMHVVWAQKDQEITFLCSMLGKLSEKIDQLEKSLEFKFNVLNENQSKLSKDLIEFQRDTSMLNNDLSHINAWLNMGILGSYDP</sequence>
<evidence type="ECO:0000313" key="1">
    <source>
        <dbReference type="EMBL" id="ELK23644.1"/>
    </source>
</evidence>
<dbReference type="EMBL" id="KB113354">
    <property type="protein sequence ID" value="ELK23644.1"/>
    <property type="molecule type" value="Genomic_DNA"/>
</dbReference>
<gene>
    <name evidence="1" type="ORF">MDA_GLEAN10003456</name>
</gene>
<keyword evidence="2" id="KW-1185">Reference proteome</keyword>
<accession>L5LBC6</accession>
<dbReference type="Proteomes" id="UP000010556">
    <property type="component" value="Unassembled WGS sequence"/>
</dbReference>
<name>L5LBC6_MYODS</name>
<organism evidence="1 2">
    <name type="scientific">Myotis davidii</name>
    <name type="common">David's myotis</name>
    <dbReference type="NCBI Taxonomy" id="225400"/>
    <lineage>
        <taxon>Eukaryota</taxon>
        <taxon>Metazoa</taxon>
        <taxon>Chordata</taxon>
        <taxon>Craniata</taxon>
        <taxon>Vertebrata</taxon>
        <taxon>Euteleostomi</taxon>
        <taxon>Mammalia</taxon>
        <taxon>Eutheria</taxon>
        <taxon>Laurasiatheria</taxon>
        <taxon>Chiroptera</taxon>
        <taxon>Yangochiroptera</taxon>
        <taxon>Vespertilionidae</taxon>
        <taxon>Myotis</taxon>
    </lineage>
</organism>
<dbReference type="SUPFAM" id="SSF49599">
    <property type="entry name" value="TRAF domain-like"/>
    <property type="match status" value="1"/>
</dbReference>
<evidence type="ECO:0000313" key="2">
    <source>
        <dbReference type="Proteomes" id="UP000010556"/>
    </source>
</evidence>
<dbReference type="Gene3D" id="3.30.40.10">
    <property type="entry name" value="Zinc/RING finger domain, C3HC4 (zinc finger)"/>
    <property type="match status" value="1"/>
</dbReference>
<dbReference type="InterPro" id="IPR013083">
    <property type="entry name" value="Znf_RING/FYVE/PHD"/>
</dbReference>
<reference evidence="2" key="1">
    <citation type="journal article" date="2013" name="Science">
        <title>Comparative analysis of bat genomes provides insight into the evolution of flight and immunity.</title>
        <authorList>
            <person name="Zhang G."/>
            <person name="Cowled C."/>
            <person name="Shi Z."/>
            <person name="Huang Z."/>
            <person name="Bishop-Lilly K.A."/>
            <person name="Fang X."/>
            <person name="Wynne J.W."/>
            <person name="Xiong Z."/>
            <person name="Baker M.L."/>
            <person name="Zhao W."/>
            <person name="Tachedjian M."/>
            <person name="Zhu Y."/>
            <person name="Zhou P."/>
            <person name="Jiang X."/>
            <person name="Ng J."/>
            <person name="Yang L."/>
            <person name="Wu L."/>
            <person name="Xiao J."/>
            <person name="Feng Y."/>
            <person name="Chen Y."/>
            <person name="Sun X."/>
            <person name="Zhang Y."/>
            <person name="Marsh G.A."/>
            <person name="Crameri G."/>
            <person name="Broder C.C."/>
            <person name="Frey K.G."/>
            <person name="Wang L.F."/>
            <person name="Wang J."/>
        </authorList>
    </citation>
    <scope>NUCLEOTIDE SEQUENCE [LARGE SCALE GENOMIC DNA]</scope>
</reference>
<dbReference type="FunFam" id="3.30.40.10:FF:000210">
    <property type="entry name" value="E3 ubiquitin-protein ligase TRAF7 isoform X1"/>
    <property type="match status" value="1"/>
</dbReference>
<proteinExistence type="predicted"/>
<dbReference type="AlphaFoldDB" id="L5LBC6"/>